<feature type="domain" description="Bifunctional inhibitor/plant lipid transfer protein/seed storage helical" evidence="2">
    <location>
        <begin position="26"/>
        <end position="110"/>
    </location>
</feature>
<reference evidence="3" key="2">
    <citation type="submission" date="2021-12" db="EMBL/GenBank/DDBJ databases">
        <title>Resequencing data analysis of finger millet.</title>
        <authorList>
            <person name="Hatakeyama M."/>
            <person name="Aluri S."/>
            <person name="Balachadran M.T."/>
            <person name="Sivarajan S.R."/>
            <person name="Poveda L."/>
            <person name="Shimizu-Inatsugi R."/>
            <person name="Schlapbach R."/>
            <person name="Sreeman S.M."/>
            <person name="Shimizu K.K."/>
        </authorList>
    </citation>
    <scope>NUCLEOTIDE SEQUENCE</scope>
</reference>
<keyword evidence="1" id="KW-0732">Signal</keyword>
<dbReference type="AlphaFoldDB" id="A0AAV5EC12"/>
<organism evidence="3 4">
    <name type="scientific">Eleusine coracana subsp. coracana</name>
    <dbReference type="NCBI Taxonomy" id="191504"/>
    <lineage>
        <taxon>Eukaryota</taxon>
        <taxon>Viridiplantae</taxon>
        <taxon>Streptophyta</taxon>
        <taxon>Embryophyta</taxon>
        <taxon>Tracheophyta</taxon>
        <taxon>Spermatophyta</taxon>
        <taxon>Magnoliopsida</taxon>
        <taxon>Liliopsida</taxon>
        <taxon>Poales</taxon>
        <taxon>Poaceae</taxon>
        <taxon>PACMAD clade</taxon>
        <taxon>Chloridoideae</taxon>
        <taxon>Cynodonteae</taxon>
        <taxon>Eleusininae</taxon>
        <taxon>Eleusine</taxon>
    </lineage>
</organism>
<dbReference type="SMART" id="SM00499">
    <property type="entry name" value="AAI"/>
    <property type="match status" value="1"/>
</dbReference>
<dbReference type="Gene3D" id="1.10.110.10">
    <property type="entry name" value="Plant lipid-transfer and hydrophobic proteins"/>
    <property type="match status" value="1"/>
</dbReference>
<dbReference type="InterPro" id="IPR036312">
    <property type="entry name" value="Bifun_inhib/LTP/seed_sf"/>
</dbReference>
<keyword evidence="4" id="KW-1185">Reference proteome</keyword>
<comment type="caution">
    <text evidence="3">The sequence shown here is derived from an EMBL/GenBank/DDBJ whole genome shotgun (WGS) entry which is preliminary data.</text>
</comment>
<evidence type="ECO:0000313" key="3">
    <source>
        <dbReference type="EMBL" id="GJN20066.1"/>
    </source>
</evidence>
<evidence type="ECO:0000256" key="1">
    <source>
        <dbReference type="SAM" id="SignalP"/>
    </source>
</evidence>
<evidence type="ECO:0000313" key="4">
    <source>
        <dbReference type="Proteomes" id="UP001054889"/>
    </source>
</evidence>
<dbReference type="InterPro" id="IPR051636">
    <property type="entry name" value="Plant_LTP/defense-related"/>
</dbReference>
<proteinExistence type="predicted"/>
<feature type="chain" id="PRO_5043629907" description="Bifunctional inhibitor/plant lipid transfer protein/seed storage helical domain-containing protein" evidence="1">
    <location>
        <begin position="25"/>
        <end position="111"/>
    </location>
</feature>
<gene>
    <name evidence="3" type="primary">gb07393</name>
    <name evidence="3" type="ORF">PR202_gb07393</name>
</gene>
<dbReference type="SUPFAM" id="SSF47699">
    <property type="entry name" value="Bifunctional inhibitor/lipid-transfer protein/seed storage 2S albumin"/>
    <property type="match status" value="1"/>
</dbReference>
<dbReference type="Pfam" id="PF14547">
    <property type="entry name" value="Hydrophob_seed"/>
    <property type="match status" value="1"/>
</dbReference>
<dbReference type="InterPro" id="IPR016140">
    <property type="entry name" value="Bifunc_inhib/LTP/seed_store"/>
</dbReference>
<protein>
    <recommendedName>
        <fullName evidence="2">Bifunctional inhibitor/plant lipid transfer protein/seed storage helical domain-containing protein</fullName>
    </recommendedName>
</protein>
<name>A0AAV5EC12_ELECO</name>
<dbReference type="Proteomes" id="UP001054889">
    <property type="component" value="Unassembled WGS sequence"/>
</dbReference>
<evidence type="ECO:0000259" key="2">
    <source>
        <dbReference type="SMART" id="SM00499"/>
    </source>
</evidence>
<sequence>MACERATCLFLALNLLLFAAAVHGSCPSDALRFRVCADVLRDALNVRHPPAPVPFEPCCPLLEGLVDVDAAICLCTVIKAADVVGGINIPVDFAHILNNCGKSWARDFQCP</sequence>
<reference evidence="3" key="1">
    <citation type="journal article" date="2018" name="DNA Res.">
        <title>Multiple hybrid de novo genome assembly of finger millet, an orphan allotetraploid crop.</title>
        <authorList>
            <person name="Hatakeyama M."/>
            <person name="Aluri S."/>
            <person name="Balachadran M.T."/>
            <person name="Sivarajan S.R."/>
            <person name="Patrignani A."/>
            <person name="Gruter S."/>
            <person name="Poveda L."/>
            <person name="Shimizu-Inatsugi R."/>
            <person name="Baeten J."/>
            <person name="Francoijs K.J."/>
            <person name="Nataraja K.N."/>
            <person name="Reddy Y.A.N."/>
            <person name="Phadnis S."/>
            <person name="Ravikumar R.L."/>
            <person name="Schlapbach R."/>
            <person name="Sreeman S.M."/>
            <person name="Shimizu K.K."/>
        </authorList>
    </citation>
    <scope>NUCLEOTIDE SEQUENCE</scope>
</reference>
<dbReference type="InterPro" id="IPR027923">
    <property type="entry name" value="Hydrophob_seed_dom"/>
</dbReference>
<accession>A0AAV5EC12</accession>
<dbReference type="CDD" id="cd01958">
    <property type="entry name" value="HPS_like"/>
    <property type="match status" value="1"/>
</dbReference>
<dbReference type="PANTHER" id="PTHR31731">
    <property type="match status" value="1"/>
</dbReference>
<feature type="signal peptide" evidence="1">
    <location>
        <begin position="1"/>
        <end position="24"/>
    </location>
</feature>
<dbReference type="EMBL" id="BQKI01000074">
    <property type="protein sequence ID" value="GJN20066.1"/>
    <property type="molecule type" value="Genomic_DNA"/>
</dbReference>